<dbReference type="Gene3D" id="3.90.870.10">
    <property type="entry name" value="DHBP synthase"/>
    <property type="match status" value="1"/>
</dbReference>
<name>J9FZT4_9ZZZZ</name>
<reference evidence="2" key="1">
    <citation type="journal article" date="2012" name="PLoS ONE">
        <title>Gene sets for utilization of primary and secondary nutrition supplies in the distal gut of endangered iberian lynx.</title>
        <authorList>
            <person name="Alcaide M."/>
            <person name="Messina E."/>
            <person name="Richter M."/>
            <person name="Bargiela R."/>
            <person name="Peplies J."/>
            <person name="Huws S.A."/>
            <person name="Newbold C.J."/>
            <person name="Golyshin P.N."/>
            <person name="Simon M.A."/>
            <person name="Lopez G."/>
            <person name="Yakimov M.M."/>
            <person name="Ferrer M."/>
        </authorList>
    </citation>
    <scope>NUCLEOTIDE SEQUENCE</scope>
</reference>
<dbReference type="InterPro" id="IPR017945">
    <property type="entry name" value="DHBP_synth_RibB-like_a/b_dom"/>
</dbReference>
<protein>
    <submittedName>
        <fullName evidence="2">Protein containing Sua5/YciO/YrdC</fullName>
    </submittedName>
</protein>
<sequence>MNINTELLKADSASIQKAAELLKNGSIVAIPTETVYGIAASAF</sequence>
<dbReference type="SUPFAM" id="SSF55821">
    <property type="entry name" value="YrdC/RibB"/>
    <property type="match status" value="1"/>
</dbReference>
<proteinExistence type="predicted"/>
<feature type="domain" description="YrdC-like" evidence="1">
    <location>
        <begin position="20"/>
        <end position="42"/>
    </location>
</feature>
<feature type="non-terminal residue" evidence="2">
    <location>
        <position position="43"/>
    </location>
</feature>
<dbReference type="GO" id="GO:0003725">
    <property type="term" value="F:double-stranded RNA binding"/>
    <property type="evidence" value="ECO:0007669"/>
    <property type="project" value="InterPro"/>
</dbReference>
<gene>
    <name evidence="2" type="ORF">EVA_16861</name>
</gene>
<dbReference type="AlphaFoldDB" id="J9FZT4"/>
<evidence type="ECO:0000313" key="2">
    <source>
        <dbReference type="EMBL" id="EJW95032.1"/>
    </source>
</evidence>
<accession>J9FZT4</accession>
<evidence type="ECO:0000259" key="1">
    <source>
        <dbReference type="Pfam" id="PF01300"/>
    </source>
</evidence>
<dbReference type="InterPro" id="IPR006070">
    <property type="entry name" value="Sua5-like_dom"/>
</dbReference>
<organism evidence="2">
    <name type="scientific">gut metagenome</name>
    <dbReference type="NCBI Taxonomy" id="749906"/>
    <lineage>
        <taxon>unclassified sequences</taxon>
        <taxon>metagenomes</taxon>
        <taxon>organismal metagenomes</taxon>
    </lineage>
</organism>
<dbReference type="EMBL" id="AMCI01006037">
    <property type="protein sequence ID" value="EJW95032.1"/>
    <property type="molecule type" value="Genomic_DNA"/>
</dbReference>
<comment type="caution">
    <text evidence="2">The sequence shown here is derived from an EMBL/GenBank/DDBJ whole genome shotgun (WGS) entry which is preliminary data.</text>
</comment>
<dbReference type="Pfam" id="PF01300">
    <property type="entry name" value="Sua5_yciO_yrdC"/>
    <property type="match status" value="1"/>
</dbReference>